<evidence type="ECO:0000256" key="1">
    <source>
        <dbReference type="ARBA" id="ARBA00006068"/>
    </source>
</evidence>
<feature type="region of interest" description="Disordered" evidence="2">
    <location>
        <begin position="1"/>
        <end position="28"/>
    </location>
</feature>
<accession>A0ABT2NWS1</accession>
<feature type="region of interest" description="Disordered" evidence="2">
    <location>
        <begin position="392"/>
        <end position="416"/>
    </location>
</feature>
<dbReference type="PANTHER" id="PTHR33392">
    <property type="entry name" value="POLYISOPRENYL-TEICHOIC ACID--PEPTIDOGLYCAN TEICHOIC ACID TRANSFERASE TAGU"/>
    <property type="match status" value="1"/>
</dbReference>
<reference evidence="5 6" key="1">
    <citation type="submission" date="2018-08" db="EMBL/GenBank/DDBJ databases">
        <title>Draft genome sequences of Leuconostoc spp. and Weissella spp. with biocontrol potential.</title>
        <authorList>
            <person name="Lo R."/>
            <person name="Ho V.T.T."/>
            <person name="Turner M.S."/>
        </authorList>
    </citation>
    <scope>NUCLEOTIDE SEQUENCE [LARGE SCALE GENOMIC DNA]</scope>
    <source>
        <strain evidence="5 6">733</strain>
    </source>
</reference>
<evidence type="ECO:0000313" key="5">
    <source>
        <dbReference type="EMBL" id="MCT8389815.1"/>
    </source>
</evidence>
<dbReference type="PANTHER" id="PTHR33392:SF6">
    <property type="entry name" value="POLYISOPRENYL-TEICHOIC ACID--PEPTIDOGLYCAN TEICHOIC ACID TRANSFERASE TAGU"/>
    <property type="match status" value="1"/>
</dbReference>
<gene>
    <name evidence="5" type="ORF">D0501_06980</name>
</gene>
<dbReference type="InterPro" id="IPR050922">
    <property type="entry name" value="LytR/CpsA/Psr_CW_biosynth"/>
</dbReference>
<keyword evidence="3" id="KW-0472">Membrane</keyword>
<evidence type="ECO:0000259" key="4">
    <source>
        <dbReference type="Pfam" id="PF03816"/>
    </source>
</evidence>
<evidence type="ECO:0000256" key="2">
    <source>
        <dbReference type="SAM" id="MobiDB-lite"/>
    </source>
</evidence>
<proteinExistence type="inferred from homology"/>
<name>A0ABT2NWS1_9LACO</name>
<keyword evidence="3" id="KW-0812">Transmembrane</keyword>
<dbReference type="Pfam" id="PF03816">
    <property type="entry name" value="LytR_cpsA_psr"/>
    <property type="match status" value="1"/>
</dbReference>
<feature type="compositionally biased region" description="Polar residues" evidence="2">
    <location>
        <begin position="404"/>
        <end position="416"/>
    </location>
</feature>
<keyword evidence="3" id="KW-1133">Transmembrane helix</keyword>
<dbReference type="NCBIfam" id="TIGR00350">
    <property type="entry name" value="lytR_cpsA_psr"/>
    <property type="match status" value="1"/>
</dbReference>
<sequence length="416" mass="45329">MMSDNTKTELPLDEAATRLERRRSQGQRPKRKKTWRVILFTLSALVLVGVGLGVYYASSLKQSFQNSYSSTGLKSEKAASALIKDKKPISFLVLGTDTGTSGGFGADRDRSGLTDSLMLVTVNPQKETTTMISVPRDIMTSISGFEASFPQKLNAAYAFKETSDDQASLGDGVGTTIATIQDMFNVPINYYAMVNMSGLGDVVDQLGGIQAKSPLTFRFSQDTAHETGGNLYRFTEGESTYSYAADGVNFKTYDTMDGKAALAFSRMRYEDPKGDYGRTQRQRILLEAIMNKVKKNPTTILNTKFINATTKNIASDLQMSDMLALGSNYIDATKHIESYTVQGEGEMYQGVSYQRVTTAQRQAVTNTVRSALGLKAATTGSEFGSEITPTQLAQVGSADDLYPSSDTTSNEKLPNN</sequence>
<evidence type="ECO:0000256" key="3">
    <source>
        <dbReference type="SAM" id="Phobius"/>
    </source>
</evidence>
<dbReference type="Gene3D" id="3.40.630.190">
    <property type="entry name" value="LCP protein"/>
    <property type="match status" value="1"/>
</dbReference>
<protein>
    <submittedName>
        <fullName evidence="5">Transcriptional regulator</fullName>
    </submittedName>
</protein>
<comment type="similarity">
    <text evidence="1">Belongs to the LytR/CpsA/Psr (LCP) family.</text>
</comment>
<keyword evidence="6" id="KW-1185">Reference proteome</keyword>
<organism evidence="5 6">
    <name type="scientific">Leuconostoc holzapfelii</name>
    <dbReference type="NCBI Taxonomy" id="434464"/>
    <lineage>
        <taxon>Bacteria</taxon>
        <taxon>Bacillati</taxon>
        <taxon>Bacillota</taxon>
        <taxon>Bacilli</taxon>
        <taxon>Lactobacillales</taxon>
        <taxon>Lactobacillaceae</taxon>
        <taxon>Leuconostoc</taxon>
    </lineage>
</organism>
<evidence type="ECO:0000313" key="6">
    <source>
        <dbReference type="Proteomes" id="UP001525857"/>
    </source>
</evidence>
<comment type="caution">
    <text evidence="5">The sequence shown here is derived from an EMBL/GenBank/DDBJ whole genome shotgun (WGS) entry which is preliminary data.</text>
</comment>
<feature type="domain" description="Cell envelope-related transcriptional attenuator" evidence="4">
    <location>
        <begin position="114"/>
        <end position="294"/>
    </location>
</feature>
<dbReference type="EMBL" id="QVOV01000008">
    <property type="protein sequence ID" value="MCT8389815.1"/>
    <property type="molecule type" value="Genomic_DNA"/>
</dbReference>
<dbReference type="InterPro" id="IPR004474">
    <property type="entry name" value="LytR_CpsA_psr"/>
</dbReference>
<feature type="transmembrane region" description="Helical" evidence="3">
    <location>
        <begin position="37"/>
        <end position="57"/>
    </location>
</feature>
<dbReference type="Proteomes" id="UP001525857">
    <property type="component" value="Unassembled WGS sequence"/>
</dbReference>